<comment type="caution">
    <text evidence="4">The sequence shown here is derived from an EMBL/GenBank/DDBJ whole genome shotgun (WGS) entry which is preliminary data.</text>
</comment>
<evidence type="ECO:0000259" key="3">
    <source>
        <dbReference type="Pfam" id="PF01551"/>
    </source>
</evidence>
<sequence>MARIGSLVLLFSLILASSNLVMAAKNLSISQIRKNLRSQARVLKRINKKIIKLESRLGHQNKGYINILENKRQIESQIYKNSEKITKYLELVALEKNRVKKLLGSVVANLMSNEETSADILSKKIMSRALSQELVKLKSFEDILKIKKMKLEEVQKYFNSLEVKETEILTLINELENRKKEYASEYVKVEKKKSELSGKLSSVKSSLSFKKRKKKSIEKILVRYRFKSPIEKYSGLEYRKKGITFKFNNKQTVKNTINGKVSYVGSLSNYGKVIMIDHGNQTRSIFLGDVETRVRQGQAVKSGQIIGYTHVKSNSSELSKLYFEVRKNNKAQNTFLLMDKKFLAKNNLNSVNL</sequence>
<dbReference type="AlphaFoldDB" id="A0A1Y5F658"/>
<dbReference type="PANTHER" id="PTHR21666:SF270">
    <property type="entry name" value="MUREIN HYDROLASE ACTIVATOR ENVC"/>
    <property type="match status" value="1"/>
</dbReference>
<evidence type="ECO:0000256" key="1">
    <source>
        <dbReference type="SAM" id="Coils"/>
    </source>
</evidence>
<evidence type="ECO:0000256" key="2">
    <source>
        <dbReference type="SAM" id="SignalP"/>
    </source>
</evidence>
<keyword evidence="1" id="KW-0175">Coiled coil</keyword>
<feature type="chain" id="PRO_5012983519" description="M23ase beta-sheet core domain-containing protein" evidence="2">
    <location>
        <begin position="24"/>
        <end position="353"/>
    </location>
</feature>
<dbReference type="InterPro" id="IPR011055">
    <property type="entry name" value="Dup_hybrid_motif"/>
</dbReference>
<dbReference type="SUPFAM" id="SSF51261">
    <property type="entry name" value="Duplicated hybrid motif"/>
    <property type="match status" value="1"/>
</dbReference>
<dbReference type="EMBL" id="MAAO01000006">
    <property type="protein sequence ID" value="OUR96378.1"/>
    <property type="molecule type" value="Genomic_DNA"/>
</dbReference>
<dbReference type="InterPro" id="IPR050570">
    <property type="entry name" value="Cell_wall_metabolism_enzyme"/>
</dbReference>
<dbReference type="CDD" id="cd12797">
    <property type="entry name" value="M23_peptidase"/>
    <property type="match status" value="1"/>
</dbReference>
<gene>
    <name evidence="4" type="ORF">A9Q84_08480</name>
</gene>
<evidence type="ECO:0000313" key="4">
    <source>
        <dbReference type="EMBL" id="OUR96378.1"/>
    </source>
</evidence>
<proteinExistence type="predicted"/>
<accession>A0A1Y5F658</accession>
<keyword evidence="2" id="KW-0732">Signal</keyword>
<evidence type="ECO:0000313" key="5">
    <source>
        <dbReference type="Proteomes" id="UP000196531"/>
    </source>
</evidence>
<protein>
    <recommendedName>
        <fullName evidence="3">M23ase beta-sheet core domain-containing protein</fullName>
    </recommendedName>
</protein>
<dbReference type="Gene3D" id="2.70.70.10">
    <property type="entry name" value="Glucose Permease (Domain IIA)"/>
    <property type="match status" value="1"/>
</dbReference>
<name>A0A1Y5F658_9BACT</name>
<feature type="signal peptide" evidence="2">
    <location>
        <begin position="1"/>
        <end position="23"/>
    </location>
</feature>
<dbReference type="InterPro" id="IPR016047">
    <property type="entry name" value="M23ase_b-sheet_dom"/>
</dbReference>
<organism evidence="4 5">
    <name type="scientific">Halobacteriovorax marinus</name>
    <dbReference type="NCBI Taxonomy" id="97084"/>
    <lineage>
        <taxon>Bacteria</taxon>
        <taxon>Pseudomonadati</taxon>
        <taxon>Bdellovibrionota</taxon>
        <taxon>Bacteriovoracia</taxon>
        <taxon>Bacteriovoracales</taxon>
        <taxon>Halobacteriovoraceae</taxon>
        <taxon>Halobacteriovorax</taxon>
    </lineage>
</organism>
<reference evidence="5" key="1">
    <citation type="journal article" date="2017" name="Proc. Natl. Acad. Sci. U.S.A.">
        <title>Simulation of Deepwater Horizon oil plume reveals substrate specialization within a complex community of hydrocarbon-degraders.</title>
        <authorList>
            <person name="Hu P."/>
            <person name="Dubinsky E.A."/>
            <person name="Probst A.J."/>
            <person name="Wang J."/>
            <person name="Sieber C.M.K."/>
            <person name="Tom L.M."/>
            <person name="Gardinali P."/>
            <person name="Banfield J.F."/>
            <person name="Atlas R.M."/>
            <person name="Andersen G.L."/>
        </authorList>
    </citation>
    <scope>NUCLEOTIDE SEQUENCE [LARGE SCALE GENOMIC DNA]</scope>
</reference>
<dbReference type="Proteomes" id="UP000196531">
    <property type="component" value="Unassembled WGS sequence"/>
</dbReference>
<dbReference type="GO" id="GO:0004222">
    <property type="term" value="F:metalloendopeptidase activity"/>
    <property type="evidence" value="ECO:0007669"/>
    <property type="project" value="TreeGrafter"/>
</dbReference>
<dbReference type="PANTHER" id="PTHR21666">
    <property type="entry name" value="PEPTIDASE-RELATED"/>
    <property type="match status" value="1"/>
</dbReference>
<feature type="coiled-coil region" evidence="1">
    <location>
        <begin position="161"/>
        <end position="192"/>
    </location>
</feature>
<feature type="domain" description="M23ase beta-sheet core" evidence="3">
    <location>
        <begin position="240"/>
        <end position="333"/>
    </location>
</feature>
<dbReference type="Pfam" id="PF01551">
    <property type="entry name" value="Peptidase_M23"/>
    <property type="match status" value="1"/>
</dbReference>